<dbReference type="Gene3D" id="1.10.1140.10">
    <property type="entry name" value="Bovine Mitochondrial F1-atpase, Atp Synthase Beta Chain, Chain D, domain 3"/>
    <property type="match status" value="1"/>
</dbReference>
<proteinExistence type="inferred from homology"/>
<evidence type="ECO:0000313" key="15">
    <source>
        <dbReference type="EMBL" id="AKT26114.1"/>
    </source>
</evidence>
<dbReference type="Gene3D" id="3.40.50.300">
    <property type="entry name" value="P-loop containing nucleotide triphosphate hydrolases"/>
    <property type="match status" value="1"/>
</dbReference>
<comment type="catalytic activity">
    <reaction evidence="12 13">
        <text>ATP + H2O + 4 H(+)(in) = ADP + phosphate + 5 H(+)(out)</text>
        <dbReference type="Rhea" id="RHEA:57720"/>
        <dbReference type="ChEBI" id="CHEBI:15377"/>
        <dbReference type="ChEBI" id="CHEBI:15378"/>
        <dbReference type="ChEBI" id="CHEBI:30616"/>
        <dbReference type="ChEBI" id="CHEBI:43474"/>
        <dbReference type="ChEBI" id="CHEBI:456216"/>
        <dbReference type="EC" id="7.1.2.2"/>
    </reaction>
</comment>
<keyword evidence="9 12" id="KW-0472">Membrane</keyword>
<evidence type="ECO:0000256" key="1">
    <source>
        <dbReference type="ARBA" id="ARBA00004370"/>
    </source>
</evidence>
<dbReference type="SMART" id="SM00382">
    <property type="entry name" value="AAA"/>
    <property type="match status" value="1"/>
</dbReference>
<keyword evidence="11 12" id="KW-0066">ATP synthesis</keyword>
<dbReference type="PANTHER" id="PTHR15184">
    <property type="entry name" value="ATP SYNTHASE"/>
    <property type="match status" value="1"/>
</dbReference>
<dbReference type="InterPro" id="IPR024034">
    <property type="entry name" value="ATPase_F1/V1_b/a_C"/>
</dbReference>
<keyword evidence="10 12" id="KW-0139">CF(1)</keyword>
<keyword evidence="15" id="KW-0934">Plastid</keyword>
<dbReference type="InterPro" id="IPR020003">
    <property type="entry name" value="ATPase_a/bsu_AS"/>
</dbReference>
<evidence type="ECO:0000259" key="14">
    <source>
        <dbReference type="SMART" id="SM00382"/>
    </source>
</evidence>
<dbReference type="HAMAP" id="MF_01347">
    <property type="entry name" value="ATP_synth_beta_bact"/>
    <property type="match status" value="1"/>
</dbReference>
<feature type="domain" description="AAA+ ATPase" evidence="14">
    <location>
        <begin position="148"/>
        <end position="340"/>
    </location>
</feature>
<dbReference type="Pfam" id="PF00006">
    <property type="entry name" value="ATP-synt_ab"/>
    <property type="match status" value="1"/>
</dbReference>
<dbReference type="EC" id="7.1.2.2" evidence="12"/>
<keyword evidence="8 12" id="KW-0406">Ion transport</keyword>
<dbReference type="GO" id="GO:0005524">
    <property type="term" value="F:ATP binding"/>
    <property type="evidence" value="ECO:0007669"/>
    <property type="project" value="UniProtKB-UniRule"/>
</dbReference>
<comment type="similarity">
    <text evidence="2 12">Belongs to the ATPase alpha/beta chains family.</text>
</comment>
<dbReference type="GO" id="GO:0005739">
    <property type="term" value="C:mitochondrion"/>
    <property type="evidence" value="ECO:0007669"/>
    <property type="project" value="GOC"/>
</dbReference>
<dbReference type="FunFam" id="3.40.50.300:FF:000026">
    <property type="entry name" value="ATP synthase subunit beta"/>
    <property type="match status" value="1"/>
</dbReference>
<dbReference type="GO" id="GO:0045259">
    <property type="term" value="C:proton-transporting ATP synthase complex"/>
    <property type="evidence" value="ECO:0007669"/>
    <property type="project" value="UniProtKB-KW"/>
</dbReference>
<protein>
    <recommendedName>
        <fullName evidence="12">ATP synthase subunit beta, chloroplastic</fullName>
        <ecNumber evidence="12">7.1.2.2</ecNumber>
    </recommendedName>
    <alternativeName>
        <fullName evidence="12">ATP synthase F1 sector subunit beta</fullName>
    </alternativeName>
    <alternativeName>
        <fullName evidence="12">F-ATPase subunit beta</fullName>
    </alternativeName>
</protein>
<evidence type="ECO:0000256" key="10">
    <source>
        <dbReference type="ARBA" id="ARBA00023196"/>
    </source>
</evidence>
<reference evidence="15" key="1">
    <citation type="submission" date="2015-05" db="EMBL/GenBank/DDBJ databases">
        <title>Pseudonitzschia multiseries chloroplast genome.</title>
        <authorList>
            <person name="Bi G."/>
            <person name="Cao M."/>
            <person name="Yuan X."/>
        </authorList>
    </citation>
    <scope>NUCLEOTIDE SEQUENCE</scope>
</reference>
<dbReference type="Pfam" id="PF02874">
    <property type="entry name" value="ATP-synt_ab_N"/>
    <property type="match status" value="1"/>
</dbReference>
<dbReference type="CDD" id="cd18115">
    <property type="entry name" value="ATP-synt_F1_beta_N"/>
    <property type="match status" value="1"/>
</dbReference>
<dbReference type="InterPro" id="IPR027417">
    <property type="entry name" value="P-loop_NTPase"/>
</dbReference>
<keyword evidence="12" id="KW-0793">Thylakoid</keyword>
<keyword evidence="5 12" id="KW-0375">Hydrogen ion transport</keyword>
<gene>
    <name evidence="12 15" type="primary">atpB</name>
</gene>
<dbReference type="NCBIfam" id="TIGR01039">
    <property type="entry name" value="atpD"/>
    <property type="match status" value="1"/>
</dbReference>
<dbReference type="PANTHER" id="PTHR15184:SF71">
    <property type="entry name" value="ATP SYNTHASE SUBUNIT BETA, MITOCHONDRIAL"/>
    <property type="match status" value="1"/>
</dbReference>
<name>A0A0K1DCZ7_PSEMU</name>
<dbReference type="InterPro" id="IPR050053">
    <property type="entry name" value="ATPase_alpha/beta_chains"/>
</dbReference>
<dbReference type="SUPFAM" id="SSF47917">
    <property type="entry name" value="C-terminal domain of alpha and beta subunits of F1 ATP synthase"/>
    <property type="match status" value="1"/>
</dbReference>
<evidence type="ECO:0000256" key="6">
    <source>
        <dbReference type="ARBA" id="ARBA00022840"/>
    </source>
</evidence>
<geneLocation type="chloroplast" evidence="15"/>
<sequence>MVKTNLNKGFVTQIIGPVLDIAFPSGNLPTIYSALKIELTDGTSTIVEVQQLLGDNQVRAVSMRSTDGLKRGVEAVDLGCPISVPVGTVTLGRIFNVIGEPVDEQGDVSFDETLPIHRDAPAFTELETKPSIFETGIKVVDLLAPYRRGGKIGLFGGAGVGKTVLIMELINNIAKAHGGVSVFGGVGERTREGNDLYEEMKESGVINESNFPESKVALVYGQMNEPPGARMRVGLTALTMAEYFRDVNKQDVLLFIDNIFRFTQAGSEVSALLGRMPSAVGYQPTLATEMGALQERITSTTQGSITSIQAVYVPADDLTDPAPATTFAHLDATTVLSRNLAAKGIYPAVDPLDSTSTMLQPGIVSEVHYEIAETVKETLQRYKELQDIIAILGIDELSEEDRLTVARARKVERFLSQPFFVAEIFTGSPGKYVSLEDTIKGFTMVLDGELDDLPEQSFYLVGNIDEAIEKAETLK</sequence>
<dbReference type="InterPro" id="IPR004100">
    <property type="entry name" value="ATPase_F1/V1/A1_a/bsu_N"/>
</dbReference>
<dbReference type="CDD" id="cd01133">
    <property type="entry name" value="F1-ATPase_beta_CD"/>
    <property type="match status" value="1"/>
</dbReference>
<comment type="function">
    <text evidence="12">Produces ATP from ADP in the presence of a proton gradient across the membrane. The catalytic sites are hosted primarily by the beta subunits.</text>
</comment>
<dbReference type="CDD" id="cd18110">
    <property type="entry name" value="ATP-synt_F1_beta_C"/>
    <property type="match status" value="1"/>
</dbReference>
<dbReference type="AlphaFoldDB" id="A0A0K1DCZ7"/>
<evidence type="ECO:0000256" key="9">
    <source>
        <dbReference type="ARBA" id="ARBA00023136"/>
    </source>
</evidence>
<organism evidence="15">
    <name type="scientific">Pseudo-nitzschia multiseries</name>
    <name type="common">Marine planktonic diatom</name>
    <name type="synonym">Nitzschia pungens f. multiseries</name>
    <dbReference type="NCBI Taxonomy" id="37319"/>
    <lineage>
        <taxon>Eukaryota</taxon>
        <taxon>Sar</taxon>
        <taxon>Stramenopiles</taxon>
        <taxon>Ochrophyta</taxon>
        <taxon>Bacillariophyta</taxon>
        <taxon>Bacillariophyceae</taxon>
        <taxon>Bacillariophycidae</taxon>
        <taxon>Bacillariales</taxon>
        <taxon>Bacillariaceae</taxon>
        <taxon>Pseudo-nitzschia</taxon>
    </lineage>
</organism>
<dbReference type="EMBL" id="KR709240">
    <property type="protein sequence ID" value="AKT26114.1"/>
    <property type="molecule type" value="Genomic_DNA"/>
</dbReference>
<evidence type="ECO:0000256" key="8">
    <source>
        <dbReference type="ARBA" id="ARBA00023065"/>
    </source>
</evidence>
<dbReference type="InterPro" id="IPR000194">
    <property type="entry name" value="ATPase_F1/V1/A1_a/bsu_nucl-bd"/>
</dbReference>
<evidence type="ECO:0000256" key="11">
    <source>
        <dbReference type="ARBA" id="ARBA00023310"/>
    </source>
</evidence>
<dbReference type="Gene3D" id="2.40.10.170">
    <property type="match status" value="1"/>
</dbReference>
<evidence type="ECO:0000256" key="2">
    <source>
        <dbReference type="ARBA" id="ARBA00008936"/>
    </source>
</evidence>
<dbReference type="RefSeq" id="YP_009162713.1">
    <property type="nucleotide sequence ID" value="NC_027721.1"/>
</dbReference>
<dbReference type="InterPro" id="IPR036121">
    <property type="entry name" value="ATPase_F1/V1/A1_a/bsu_N_sf"/>
</dbReference>
<comment type="subcellular location">
    <subcellularLocation>
        <location evidence="1">Membrane</location>
    </subcellularLocation>
    <subcellularLocation>
        <location evidence="12">Plastid</location>
        <location evidence="12">Chloroplast thylakoid membrane</location>
        <topology evidence="12">Peripheral membrane protein</topology>
    </subcellularLocation>
</comment>
<dbReference type="GeneID" id="25396150"/>
<evidence type="ECO:0000256" key="5">
    <source>
        <dbReference type="ARBA" id="ARBA00022781"/>
    </source>
</evidence>
<dbReference type="Pfam" id="PF22919">
    <property type="entry name" value="ATP-synt_VA_C"/>
    <property type="match status" value="1"/>
</dbReference>
<dbReference type="GO" id="GO:0009535">
    <property type="term" value="C:chloroplast thylakoid membrane"/>
    <property type="evidence" value="ECO:0007669"/>
    <property type="project" value="UniProtKB-SubCell"/>
</dbReference>
<dbReference type="PROSITE" id="PS00152">
    <property type="entry name" value="ATPASE_ALPHA_BETA"/>
    <property type="match status" value="1"/>
</dbReference>
<accession>A0A0K1DCZ7</accession>
<dbReference type="GO" id="GO:0042776">
    <property type="term" value="P:proton motive force-driven mitochondrial ATP synthesis"/>
    <property type="evidence" value="ECO:0007669"/>
    <property type="project" value="TreeGrafter"/>
</dbReference>
<evidence type="ECO:0000256" key="7">
    <source>
        <dbReference type="ARBA" id="ARBA00022967"/>
    </source>
</evidence>
<dbReference type="SUPFAM" id="SSF52540">
    <property type="entry name" value="P-loop containing nucleoside triphosphate hydrolases"/>
    <property type="match status" value="1"/>
</dbReference>
<dbReference type="FunFam" id="1.10.1140.10:FF:000001">
    <property type="entry name" value="ATP synthase subunit beta"/>
    <property type="match status" value="1"/>
</dbReference>
<dbReference type="InterPro" id="IPR005722">
    <property type="entry name" value="ATP_synth_F1_bsu"/>
</dbReference>
<keyword evidence="3 12" id="KW-0813">Transport</keyword>
<comment type="subunit">
    <text evidence="12 13">F-type ATPases have 2 components, CF(1) - the catalytic core - and CF(0) - the membrane proton channel. CF(1) has five subunits: alpha(3), beta(3), gamma(1), delta(1), epsilon(1). CF(0) has four main subunits: a(1), b(1), b'(1) and c(9-12).</text>
</comment>
<dbReference type="GO" id="GO:0046933">
    <property type="term" value="F:proton-transporting ATP synthase activity, rotational mechanism"/>
    <property type="evidence" value="ECO:0007669"/>
    <property type="project" value="UniProtKB-UniRule"/>
</dbReference>
<keyword evidence="7 12" id="KW-1278">Translocase</keyword>
<keyword evidence="6 12" id="KW-0067">ATP-binding</keyword>
<evidence type="ECO:0000256" key="3">
    <source>
        <dbReference type="ARBA" id="ARBA00022448"/>
    </source>
</evidence>
<evidence type="ECO:0000256" key="4">
    <source>
        <dbReference type="ARBA" id="ARBA00022741"/>
    </source>
</evidence>
<dbReference type="SUPFAM" id="SSF50615">
    <property type="entry name" value="N-terminal domain of alpha and beta subunits of F1 ATP synthase"/>
    <property type="match status" value="1"/>
</dbReference>
<evidence type="ECO:0000256" key="13">
    <source>
        <dbReference type="RuleBase" id="RU003553"/>
    </source>
</evidence>
<dbReference type="InterPro" id="IPR055190">
    <property type="entry name" value="ATP-synt_VA_C"/>
</dbReference>
<keyword evidence="4 12" id="KW-0547">Nucleotide-binding</keyword>
<dbReference type="InterPro" id="IPR003593">
    <property type="entry name" value="AAA+_ATPase"/>
</dbReference>
<evidence type="ECO:0000256" key="12">
    <source>
        <dbReference type="HAMAP-Rule" id="MF_01347"/>
    </source>
</evidence>
<keyword evidence="15" id="KW-0150">Chloroplast</keyword>
<feature type="binding site" evidence="12">
    <location>
        <begin position="156"/>
        <end position="163"/>
    </location>
    <ligand>
        <name>ATP</name>
        <dbReference type="ChEBI" id="CHEBI:30616"/>
    </ligand>
</feature>